<dbReference type="Pfam" id="PF04519">
    <property type="entry name" value="Bactofilin"/>
    <property type="match status" value="1"/>
</dbReference>
<dbReference type="PANTHER" id="PTHR35024:SF4">
    <property type="entry name" value="POLYMER-FORMING CYTOSKELETAL PROTEIN"/>
    <property type="match status" value="1"/>
</dbReference>
<sequence length="121" mass="12348">MAKIQEFAETIVSSSMRIEGELKSAGNIKIDGIVNGKVQTAQDLIIGPNAQIDADLIAGNATVAGAVKGNVMVKGALVILETGKIVGNVSCASLGIREGAYFSGACKMAEPKSPINASESN</sequence>
<dbReference type="AlphaFoldDB" id="A0A1F5PKD1"/>
<comment type="caution">
    <text evidence="2">The sequence shown here is derived from an EMBL/GenBank/DDBJ whole genome shotgun (WGS) entry which is preliminary data.</text>
</comment>
<evidence type="ECO:0000256" key="1">
    <source>
        <dbReference type="ARBA" id="ARBA00044755"/>
    </source>
</evidence>
<evidence type="ECO:0008006" key="4">
    <source>
        <dbReference type="Google" id="ProtNLM"/>
    </source>
</evidence>
<evidence type="ECO:0000313" key="3">
    <source>
        <dbReference type="Proteomes" id="UP000177682"/>
    </source>
</evidence>
<protein>
    <recommendedName>
        <fullName evidence="4">Cell shape determination protein CcmA</fullName>
    </recommendedName>
</protein>
<reference evidence="2 3" key="1">
    <citation type="journal article" date="2016" name="Nat. Commun.">
        <title>Thousands of microbial genomes shed light on interconnected biogeochemical processes in an aquifer system.</title>
        <authorList>
            <person name="Anantharaman K."/>
            <person name="Brown C.T."/>
            <person name="Hug L.A."/>
            <person name="Sharon I."/>
            <person name="Castelle C.J."/>
            <person name="Probst A.J."/>
            <person name="Thomas B.C."/>
            <person name="Singh A."/>
            <person name="Wilkins M.J."/>
            <person name="Karaoz U."/>
            <person name="Brodie E.L."/>
            <person name="Williams K.H."/>
            <person name="Hubbard S.S."/>
            <person name="Banfield J.F."/>
        </authorList>
    </citation>
    <scope>NUCLEOTIDE SEQUENCE [LARGE SCALE GENOMIC DNA]</scope>
</reference>
<gene>
    <name evidence="2" type="ORF">A3E29_04535</name>
</gene>
<dbReference type="InterPro" id="IPR007607">
    <property type="entry name" value="BacA/B"/>
</dbReference>
<name>A0A1F5PKD1_9BACT</name>
<accession>A0A1F5PKD1</accession>
<organism evidence="2 3">
    <name type="scientific">Candidatus Doudnabacteria bacterium RIFCSPHIGHO2_12_FULL_48_16</name>
    <dbReference type="NCBI Taxonomy" id="1817838"/>
    <lineage>
        <taxon>Bacteria</taxon>
        <taxon>Candidatus Doudnaibacteriota</taxon>
    </lineage>
</organism>
<dbReference type="EMBL" id="MFEY01000007">
    <property type="protein sequence ID" value="OGE90327.1"/>
    <property type="molecule type" value="Genomic_DNA"/>
</dbReference>
<evidence type="ECO:0000313" key="2">
    <source>
        <dbReference type="EMBL" id="OGE90327.1"/>
    </source>
</evidence>
<dbReference type="PANTHER" id="PTHR35024">
    <property type="entry name" value="HYPOTHETICAL CYTOSOLIC PROTEIN"/>
    <property type="match status" value="1"/>
</dbReference>
<dbReference type="Proteomes" id="UP000177682">
    <property type="component" value="Unassembled WGS sequence"/>
</dbReference>
<comment type="similarity">
    <text evidence="1">Belongs to the bactofilin family.</text>
</comment>
<proteinExistence type="inferred from homology"/>